<feature type="compositionally biased region" description="Acidic residues" evidence="1">
    <location>
        <begin position="160"/>
        <end position="169"/>
    </location>
</feature>
<dbReference type="RefSeq" id="WP_105002068.1">
    <property type="nucleotide sequence ID" value="NZ_MQVX01000001.1"/>
</dbReference>
<accession>A0A2S7TA73</accession>
<dbReference type="InterPro" id="IPR025366">
    <property type="entry name" value="DUF4270"/>
</dbReference>
<reference evidence="4" key="1">
    <citation type="submission" date="2016-11" db="EMBL/GenBank/DDBJ databases">
        <title>Trade-off between light-utilization and light-protection in marine flavobacteria.</title>
        <authorList>
            <person name="Kumagai Y."/>
            <person name="Yoshizawa S."/>
            <person name="Kogure K."/>
        </authorList>
    </citation>
    <scope>NUCLEOTIDE SEQUENCE [LARGE SCALE GENOMIC DNA]</scope>
    <source>
        <strain evidence="4">SG-18</strain>
    </source>
</reference>
<gene>
    <name evidence="3" type="ORF">BST99_12315</name>
</gene>
<dbReference type="Pfam" id="PF14092">
    <property type="entry name" value="DUF4270"/>
    <property type="match status" value="1"/>
</dbReference>
<dbReference type="Gene3D" id="4.10.1080.10">
    <property type="entry name" value="TSP type-3 repeat"/>
    <property type="match status" value="1"/>
</dbReference>
<feature type="signal peptide" evidence="2">
    <location>
        <begin position="1"/>
        <end position="25"/>
    </location>
</feature>
<evidence type="ECO:0000313" key="4">
    <source>
        <dbReference type="Proteomes" id="UP000239366"/>
    </source>
</evidence>
<dbReference type="Proteomes" id="UP000239366">
    <property type="component" value="Unassembled WGS sequence"/>
</dbReference>
<dbReference type="GO" id="GO:0005509">
    <property type="term" value="F:calcium ion binding"/>
    <property type="evidence" value="ECO:0007669"/>
    <property type="project" value="InterPro"/>
</dbReference>
<evidence type="ECO:0000313" key="3">
    <source>
        <dbReference type="EMBL" id="PQJ16395.1"/>
    </source>
</evidence>
<dbReference type="AlphaFoldDB" id="A0A2S7TA73"/>
<dbReference type="OrthoDB" id="1466062at2"/>
<feature type="chain" id="PRO_5015597223" description="DUF4270 domain-containing protein" evidence="2">
    <location>
        <begin position="26"/>
        <end position="619"/>
    </location>
</feature>
<dbReference type="InterPro" id="IPR028974">
    <property type="entry name" value="TSP_type-3_rpt"/>
</dbReference>
<evidence type="ECO:0000256" key="2">
    <source>
        <dbReference type="SAM" id="SignalP"/>
    </source>
</evidence>
<comment type="caution">
    <text evidence="3">The sequence shown here is derived from an EMBL/GenBank/DDBJ whole genome shotgun (WGS) entry which is preliminary data.</text>
</comment>
<organism evidence="3 4">
    <name type="scientific">Aureicoccus marinus</name>
    <dbReference type="NCBI Taxonomy" id="754435"/>
    <lineage>
        <taxon>Bacteria</taxon>
        <taxon>Pseudomonadati</taxon>
        <taxon>Bacteroidota</taxon>
        <taxon>Flavobacteriia</taxon>
        <taxon>Flavobacteriales</taxon>
        <taxon>Flavobacteriaceae</taxon>
        <taxon>Aureicoccus</taxon>
    </lineage>
</organism>
<evidence type="ECO:0000256" key="1">
    <source>
        <dbReference type="SAM" id="MobiDB-lite"/>
    </source>
</evidence>
<keyword evidence="4" id="KW-1185">Reference proteome</keyword>
<sequence>MQRLSGLKQLSLLLFSILLMFSSCKEDLVTIGEGVIGGEPFNTDKAVYQVSLTNNKLTTVQTNRLPLYQLGNFTDPIYGTTRARIVTQVQIPASDPTFGDLPQATEVLMDNSGILDTLPENEEVTAVFLYLPFQTEPGSGDTDNDGVQNDFDVDPTSADSDSDGDGLTDGEERVRGTDPLNPDTDGDGIIDADDEETIANNFARSFSLDSIYGQRDMPFRVRVEENTFFLRDLDPNNNFEEDQTYFSDLDLTAFAGQVLFDGELEISAEQIVFFQEDAEDTEDIDESTLLDNTRTLAPGLRIPLDADFFQQNLLDQEGQPSLLSQSNFRDFFRGLQISIDASNDIMLLFDLTEANITVEYQYDDINNNGTTEDTTDDFVEKDERTYTLNLLTGNILGIGGNAVNQYTSENFPADIESTIATGTDDSRLFLKGGAGTFAEIQLFGDEATSEATIEEIRANNWVINEANLIFYVDRDRLTSVGGTVEPPRLYLYNAETNQPLYNIITELTFTDTPLGRFQNYGGILEEEGGTGLRYNVRITEHLNNIIVRDSANVPLRVVLSADILNVATREANEAGATEQVDIPIMTTITPLGTVLIGPNPEAALEDKRLQLQLFYTEAN</sequence>
<keyword evidence="2" id="KW-0732">Signal</keyword>
<protein>
    <recommendedName>
        <fullName evidence="5">DUF4270 domain-containing protein</fullName>
    </recommendedName>
</protein>
<feature type="region of interest" description="Disordered" evidence="1">
    <location>
        <begin position="135"/>
        <end position="191"/>
    </location>
</feature>
<evidence type="ECO:0008006" key="5">
    <source>
        <dbReference type="Google" id="ProtNLM"/>
    </source>
</evidence>
<dbReference type="EMBL" id="MQVX01000001">
    <property type="protein sequence ID" value="PQJ16395.1"/>
    <property type="molecule type" value="Genomic_DNA"/>
</dbReference>
<dbReference type="PROSITE" id="PS51257">
    <property type="entry name" value="PROKAR_LIPOPROTEIN"/>
    <property type="match status" value="1"/>
</dbReference>
<proteinExistence type="predicted"/>
<name>A0A2S7TA73_9FLAO</name>